<protein>
    <submittedName>
        <fullName evidence="3">Uncharacterized protein</fullName>
    </submittedName>
</protein>
<evidence type="ECO:0000256" key="2">
    <source>
        <dbReference type="SAM" id="Phobius"/>
    </source>
</evidence>
<dbReference type="PANTHER" id="PTHR37544:SF3">
    <property type="entry name" value="SPRAY"/>
    <property type="match status" value="1"/>
</dbReference>
<keyword evidence="2" id="KW-1133">Transmembrane helix</keyword>
<reference evidence="3 4" key="1">
    <citation type="journal article" date="2018" name="Biotechnol. Biofuels">
        <title>Integrative visual omics of the white-rot fungus Polyporus brumalis exposes the biotechnological potential of its oxidative enzymes for delignifying raw plant biomass.</title>
        <authorList>
            <person name="Miyauchi S."/>
            <person name="Rancon A."/>
            <person name="Drula E."/>
            <person name="Hage H."/>
            <person name="Chaduli D."/>
            <person name="Favel A."/>
            <person name="Grisel S."/>
            <person name="Henrissat B."/>
            <person name="Herpoel-Gimbert I."/>
            <person name="Ruiz-Duenas F.J."/>
            <person name="Chevret D."/>
            <person name="Hainaut M."/>
            <person name="Lin J."/>
            <person name="Wang M."/>
            <person name="Pangilinan J."/>
            <person name="Lipzen A."/>
            <person name="Lesage-Meessen L."/>
            <person name="Navarro D."/>
            <person name="Riley R."/>
            <person name="Grigoriev I.V."/>
            <person name="Zhou S."/>
            <person name="Raouche S."/>
            <person name="Rosso M.N."/>
        </authorList>
    </citation>
    <scope>NUCLEOTIDE SEQUENCE [LARGE SCALE GENOMIC DNA]</scope>
    <source>
        <strain evidence="3 4">BRFM 1820</strain>
    </source>
</reference>
<dbReference type="EMBL" id="KZ857384">
    <property type="protein sequence ID" value="RDX54686.1"/>
    <property type="molecule type" value="Genomic_DNA"/>
</dbReference>
<feature type="transmembrane region" description="Helical" evidence="2">
    <location>
        <begin position="501"/>
        <end position="527"/>
    </location>
</feature>
<dbReference type="OrthoDB" id="3248909at2759"/>
<feature type="transmembrane region" description="Helical" evidence="2">
    <location>
        <begin position="111"/>
        <end position="132"/>
    </location>
</feature>
<gene>
    <name evidence="3" type="ORF">OH76DRAFT_1552685</name>
</gene>
<accession>A0A371DQ64</accession>
<proteinExistence type="predicted"/>
<keyword evidence="4" id="KW-1185">Reference proteome</keyword>
<dbReference type="PANTHER" id="PTHR37544">
    <property type="entry name" value="SPRAY-RELATED"/>
    <property type="match status" value="1"/>
</dbReference>
<feature type="transmembrane region" description="Helical" evidence="2">
    <location>
        <begin position="68"/>
        <end position="90"/>
    </location>
</feature>
<dbReference type="STRING" id="139420.A0A371DQ64"/>
<sequence length="655" mass="71578">MSVNSDSFSRANDEWRRGLSPSEIDGQAGRTQQTQRPRDGATPVPFQGEYQTHGPRPPGAVPIGLNEWVLGGVMVLLILCAVGLEVGFLRTRDKGRPAPSWWVTESFHWEYYLMSSLPLGGAMVLSLLWGMVQDAMLKLQPLVNLTCDHPARNAKRTLLCDYTGNGVVASYRAWRNSDYMVVFLIMTTLLTTSLKPLSGTLLSVRDVWWLAPAQNVTGISKVSQDAGDQFKDMIAFQGASGFATARVLFDIGPAPFITEDGHAVEAFQLPVGQNGTAYANVTAVFNRAVCVSPTTFLMENDGTMLWNNTVWFDDCRFSFIVDGDSSNLFGVETLPDLAECTNFTGTPPQHRPVVFWFFSYEPQPIFSAVQCTPQVSVSDVRVAIDLASNTTSLVAVNETRTSTIGSVGYLPYNGLFFDNATLDTAAMSRLQSVQEQLPSAVFQAAKAKDPSLRNTFVYYGFTNITAEIYNTYLSLIARSLYFVPSEEPVVIEVGANCKRMFLVAIAVHSLAAVMLVLAFYGGLMGVVHHRLRRRFTIPEHYGTIATGFLLTVDPEVGEELQQAAALSSKGGSIPRALADCRFAMDVQTGRVGMTRVPTRCARRSRLRRVCSWLGRLWRATDAGVGKAETETAETASTAVSAYGRSGSQSTVATAV</sequence>
<feature type="region of interest" description="Disordered" evidence="1">
    <location>
        <begin position="1"/>
        <end position="57"/>
    </location>
</feature>
<organism evidence="3 4">
    <name type="scientific">Lentinus brumalis</name>
    <dbReference type="NCBI Taxonomy" id="2498619"/>
    <lineage>
        <taxon>Eukaryota</taxon>
        <taxon>Fungi</taxon>
        <taxon>Dikarya</taxon>
        <taxon>Basidiomycota</taxon>
        <taxon>Agaricomycotina</taxon>
        <taxon>Agaricomycetes</taxon>
        <taxon>Polyporales</taxon>
        <taxon>Polyporaceae</taxon>
        <taxon>Lentinus</taxon>
    </lineage>
</organism>
<dbReference type="Proteomes" id="UP000256964">
    <property type="component" value="Unassembled WGS sequence"/>
</dbReference>
<dbReference type="Pfam" id="PF11915">
    <property type="entry name" value="DUF3433"/>
    <property type="match status" value="1"/>
</dbReference>
<evidence type="ECO:0000313" key="3">
    <source>
        <dbReference type="EMBL" id="RDX54686.1"/>
    </source>
</evidence>
<keyword evidence="2" id="KW-0472">Membrane</keyword>
<keyword evidence="2" id="KW-0812">Transmembrane</keyword>
<evidence type="ECO:0000256" key="1">
    <source>
        <dbReference type="SAM" id="MobiDB-lite"/>
    </source>
</evidence>
<evidence type="ECO:0000313" key="4">
    <source>
        <dbReference type="Proteomes" id="UP000256964"/>
    </source>
</evidence>
<dbReference type="AlphaFoldDB" id="A0A371DQ64"/>
<name>A0A371DQ64_9APHY</name>
<dbReference type="InterPro" id="IPR021840">
    <property type="entry name" value="DUF3433"/>
</dbReference>
<feature type="compositionally biased region" description="Polar residues" evidence="1">
    <location>
        <begin position="1"/>
        <end position="10"/>
    </location>
</feature>